<feature type="region of interest" description="Disordered" evidence="6">
    <location>
        <begin position="396"/>
        <end position="424"/>
    </location>
</feature>
<evidence type="ECO:0000256" key="1">
    <source>
        <dbReference type="ARBA" id="ARBA00004123"/>
    </source>
</evidence>
<dbReference type="GO" id="GO:0000976">
    <property type="term" value="F:transcription cis-regulatory region binding"/>
    <property type="evidence" value="ECO:0007669"/>
    <property type="project" value="TreeGrafter"/>
</dbReference>
<comment type="similarity">
    <text evidence="2">Belongs to the synaptobrevin family.</text>
</comment>
<proteinExistence type="inferred from homology"/>
<keyword evidence="3" id="KW-0539">Nucleus</keyword>
<dbReference type="EMBL" id="SOYY01000023">
    <property type="protein sequence ID" value="KAA0703914.1"/>
    <property type="molecule type" value="Genomic_DNA"/>
</dbReference>
<dbReference type="GO" id="GO:0043153">
    <property type="term" value="P:entrainment of circadian clock by photoperiod"/>
    <property type="evidence" value="ECO:0007669"/>
    <property type="project" value="TreeGrafter"/>
</dbReference>
<feature type="region of interest" description="Disordered" evidence="6">
    <location>
        <begin position="524"/>
        <end position="544"/>
    </location>
</feature>
<dbReference type="GO" id="GO:0032922">
    <property type="term" value="P:circadian regulation of gene expression"/>
    <property type="evidence" value="ECO:0007669"/>
    <property type="project" value="TreeGrafter"/>
</dbReference>
<evidence type="ECO:0000256" key="6">
    <source>
        <dbReference type="SAM" id="MobiDB-lite"/>
    </source>
</evidence>
<dbReference type="SUPFAM" id="SSF58038">
    <property type="entry name" value="SNARE fusion complex"/>
    <property type="match status" value="1"/>
</dbReference>
<dbReference type="GO" id="GO:0001222">
    <property type="term" value="F:transcription corepressor binding"/>
    <property type="evidence" value="ECO:0007669"/>
    <property type="project" value="TreeGrafter"/>
</dbReference>
<dbReference type="InterPro" id="IPR050760">
    <property type="entry name" value="Period_circadian_regulator"/>
</dbReference>
<name>A0A5A9N1J4_9TELE</name>
<evidence type="ECO:0000259" key="7">
    <source>
        <dbReference type="PROSITE" id="PS50112"/>
    </source>
</evidence>
<dbReference type="PANTHER" id="PTHR11269:SF8">
    <property type="entry name" value="PERIOD CIRCADIAN PROTEIN HOMOLOG 1"/>
    <property type="match status" value="1"/>
</dbReference>
<evidence type="ECO:0000313" key="9">
    <source>
        <dbReference type="EMBL" id="KAA0703914.1"/>
    </source>
</evidence>
<dbReference type="Proteomes" id="UP000324632">
    <property type="component" value="Chromosome 23"/>
</dbReference>
<feature type="compositionally biased region" description="Low complexity" evidence="6">
    <location>
        <begin position="528"/>
        <end position="537"/>
    </location>
</feature>
<dbReference type="GO" id="GO:0016192">
    <property type="term" value="P:vesicle-mediated transport"/>
    <property type="evidence" value="ECO:0007669"/>
    <property type="project" value="InterPro"/>
</dbReference>
<dbReference type="Gene3D" id="1.20.5.110">
    <property type="match status" value="1"/>
</dbReference>
<feature type="compositionally biased region" description="Basic and acidic residues" evidence="6">
    <location>
        <begin position="625"/>
        <end position="634"/>
    </location>
</feature>
<evidence type="ECO:0000256" key="4">
    <source>
        <dbReference type="ARBA" id="ARBA00046280"/>
    </source>
</evidence>
<dbReference type="GO" id="GO:0000122">
    <property type="term" value="P:negative regulation of transcription by RNA polymerase II"/>
    <property type="evidence" value="ECO:0007669"/>
    <property type="project" value="TreeGrafter"/>
</dbReference>
<evidence type="ECO:0000256" key="2">
    <source>
        <dbReference type="ARBA" id="ARBA00008025"/>
    </source>
</evidence>
<dbReference type="InterPro" id="IPR035965">
    <property type="entry name" value="PAS-like_dom_sf"/>
</dbReference>
<dbReference type="PROSITE" id="PS00417">
    <property type="entry name" value="SYNAPTOBREVIN"/>
    <property type="match status" value="1"/>
</dbReference>
<dbReference type="CDD" id="cd00130">
    <property type="entry name" value="PAS"/>
    <property type="match status" value="1"/>
</dbReference>
<dbReference type="PROSITE" id="PS50112">
    <property type="entry name" value="PAS"/>
    <property type="match status" value="1"/>
</dbReference>
<feature type="domain" description="PAS" evidence="7">
    <location>
        <begin position="265"/>
        <end position="294"/>
    </location>
</feature>
<dbReference type="PROSITE" id="PS50892">
    <property type="entry name" value="V_SNARE"/>
    <property type="match status" value="1"/>
</dbReference>
<feature type="compositionally biased region" description="Polar residues" evidence="6">
    <location>
        <begin position="647"/>
        <end position="661"/>
    </location>
</feature>
<feature type="region of interest" description="Disordered" evidence="6">
    <location>
        <begin position="50"/>
        <end position="69"/>
    </location>
</feature>
<feature type="compositionally biased region" description="Polar residues" evidence="6">
    <location>
        <begin position="613"/>
        <end position="623"/>
    </location>
</feature>
<dbReference type="GO" id="GO:0005737">
    <property type="term" value="C:cytoplasm"/>
    <property type="evidence" value="ECO:0007669"/>
    <property type="project" value="TreeGrafter"/>
</dbReference>
<gene>
    <name evidence="9" type="ORF">E1301_Tti000442</name>
</gene>
<evidence type="ECO:0000256" key="3">
    <source>
        <dbReference type="ARBA" id="ARBA00023242"/>
    </source>
</evidence>
<dbReference type="Pfam" id="PF00957">
    <property type="entry name" value="Synaptobrevin"/>
    <property type="match status" value="1"/>
</dbReference>
<feature type="compositionally biased region" description="Low complexity" evidence="6">
    <location>
        <begin position="146"/>
        <end position="163"/>
    </location>
</feature>
<accession>A0A5A9N1J4</accession>
<keyword evidence="5" id="KW-0175">Coiled coil</keyword>
<feature type="region of interest" description="Disordered" evidence="6">
    <location>
        <begin position="140"/>
        <end position="172"/>
    </location>
</feature>
<dbReference type="PANTHER" id="PTHR11269">
    <property type="entry name" value="PERIOD CIRCADIAN PROTEIN"/>
    <property type="match status" value="1"/>
</dbReference>
<dbReference type="CDD" id="cd15870">
    <property type="entry name" value="R-SNARE_VAMP2"/>
    <property type="match status" value="1"/>
</dbReference>
<evidence type="ECO:0000313" key="10">
    <source>
        <dbReference type="Proteomes" id="UP000324632"/>
    </source>
</evidence>
<dbReference type="InterPro" id="IPR042855">
    <property type="entry name" value="V_SNARE_CC"/>
</dbReference>
<dbReference type="Gene3D" id="3.30.450.20">
    <property type="entry name" value="PAS domain"/>
    <property type="match status" value="1"/>
</dbReference>
<reference evidence="9 10" key="1">
    <citation type="journal article" date="2019" name="Mol. Ecol. Resour.">
        <title>Chromosome-level genome assembly of Triplophysa tibetana, a fish adapted to the harsh high-altitude environment of the Tibetan Plateau.</title>
        <authorList>
            <person name="Yang X."/>
            <person name="Liu H."/>
            <person name="Ma Z."/>
            <person name="Zou Y."/>
            <person name="Zou M."/>
            <person name="Mao Y."/>
            <person name="Li X."/>
            <person name="Wang H."/>
            <person name="Chen T."/>
            <person name="Wang W."/>
            <person name="Yang R."/>
        </authorList>
    </citation>
    <scope>NUCLEOTIDE SEQUENCE [LARGE SCALE GENOMIC DNA]</scope>
    <source>
        <strain evidence="9">TTIB1903HZAU</strain>
        <tissue evidence="9">Muscle</tissue>
    </source>
</reference>
<dbReference type="InterPro" id="IPR000014">
    <property type="entry name" value="PAS"/>
</dbReference>
<comment type="caution">
    <text evidence="9">The sequence shown here is derived from an EMBL/GenBank/DDBJ whole genome shotgun (WGS) entry which is preliminary data.</text>
</comment>
<feature type="region of interest" description="Disordered" evidence="6">
    <location>
        <begin position="579"/>
        <end position="673"/>
    </location>
</feature>
<feature type="domain" description="V-SNARE coiled-coil homology" evidence="8">
    <location>
        <begin position="169"/>
        <end position="229"/>
    </location>
</feature>
<comment type="subcellular location">
    <subcellularLocation>
        <location evidence="4">Endomembrane system</location>
        <topology evidence="4">Single-pass type IV membrane protein</topology>
    </subcellularLocation>
    <subcellularLocation>
        <location evidence="1">Nucleus</location>
    </subcellularLocation>
</comment>
<evidence type="ECO:0000259" key="8">
    <source>
        <dbReference type="PROSITE" id="PS50892"/>
    </source>
</evidence>
<protein>
    <submittedName>
        <fullName evidence="9">Period circadian protein-like protein 2</fullName>
    </submittedName>
</protein>
<dbReference type="InterPro" id="IPR001388">
    <property type="entry name" value="Synaptobrevin-like"/>
</dbReference>
<keyword evidence="10" id="KW-1185">Reference proteome</keyword>
<sequence>MSFTAVHPQCKPRLVFLPTGALPVLCDPRHHPNCKLSTVQVNSPPVQASELVESPPTIPKRSTPSPPPPLIIKGMEYDCDPFWDPDCLIDQPPRQVEMLDSPGNEKEPENMVILNEQFPTYDPYDFNQDVYDPFRHAAPVHGQESAPAPGGAPNPEGGNQPPNLTSNRRLQQTQAQVDEVVDIMRVNVDKVLERDQKLSELDDRADALQAGASQFETSAAKLKNKYWWKNAKLDPCNFSSVLTPYPSREKNFTTSHTPNCLFPEVDERAVPLLGYLPQDLVWKPVLVYLHPEDRLLMVAIHKKIRGAAIQTHSSPNASEEHLTLDTSWSSFINPWSRKVAFIVGRHKVRTSPLNEDVFTAPECGEAKALSPDMSQLNELIHRFLVQPIHNGSSLGYGSLGSSGSHELHQSAPSSSERYGHNSEDQIKPRKRMTFEQICQDVHMLKTSGQQVFIESRNRPSPLKQDSLGKHHQNVTSANFKFLALLTDFNPPRKELPLMYSYQQINCLDSIVRYLESFNVPGTVKRKCGSSSGTTSSTSDDDKQREAVRAMEDIVMMKEPPRAPKPCRTAPSIFVTFPIPVYPQPTPSPSTASHEKEKERRGSRKGLTKAVLSAHTQQEKQTFLNRFRDISRLRMVDPSSQPKRKHMSTSGKKGVNISQNYPSGSSSRRHGRDSVTPPFDLHFCEMDFSMVLRAEPQQHDKLLNTVSAATAFPLSSPASDSEQKDTQTITQDWAMEEAEVTSSAEVKRD</sequence>
<dbReference type="GO" id="GO:0005634">
    <property type="term" value="C:nucleus"/>
    <property type="evidence" value="ECO:0007669"/>
    <property type="project" value="UniProtKB-SubCell"/>
</dbReference>
<dbReference type="AlphaFoldDB" id="A0A5A9N1J4"/>
<organism evidence="9 10">
    <name type="scientific">Triplophysa tibetana</name>
    <dbReference type="NCBI Taxonomy" id="1572043"/>
    <lineage>
        <taxon>Eukaryota</taxon>
        <taxon>Metazoa</taxon>
        <taxon>Chordata</taxon>
        <taxon>Craniata</taxon>
        <taxon>Vertebrata</taxon>
        <taxon>Euteleostomi</taxon>
        <taxon>Actinopterygii</taxon>
        <taxon>Neopterygii</taxon>
        <taxon>Teleostei</taxon>
        <taxon>Ostariophysi</taxon>
        <taxon>Cypriniformes</taxon>
        <taxon>Nemacheilidae</taxon>
        <taxon>Triplophysa</taxon>
    </lineage>
</organism>
<dbReference type="PRINTS" id="PR00219">
    <property type="entry name" value="SYNAPTOBREVN"/>
</dbReference>
<dbReference type="GO" id="GO:0016020">
    <property type="term" value="C:membrane"/>
    <property type="evidence" value="ECO:0007669"/>
    <property type="project" value="InterPro"/>
</dbReference>
<dbReference type="GO" id="GO:0012505">
    <property type="term" value="C:endomembrane system"/>
    <property type="evidence" value="ECO:0007669"/>
    <property type="project" value="UniProtKB-SubCell"/>
</dbReference>
<evidence type="ECO:0000256" key="5">
    <source>
        <dbReference type="PROSITE-ProRule" id="PRU00290"/>
    </source>
</evidence>
<dbReference type="SUPFAM" id="SSF55785">
    <property type="entry name" value="PYP-like sensor domain (PAS domain)"/>
    <property type="match status" value="1"/>
</dbReference>